<gene>
    <name evidence="1" type="ORF">BsIDN1_58410</name>
</gene>
<dbReference type="EMBL" id="AP021906">
    <property type="protein sequence ID" value="BBP92223.1"/>
    <property type="molecule type" value="Genomic_DNA"/>
</dbReference>
<protein>
    <submittedName>
        <fullName evidence="1">Uncharacterized protein</fullName>
    </submittedName>
</protein>
<evidence type="ECO:0000313" key="1">
    <source>
        <dbReference type="EMBL" id="BBP92223.1"/>
    </source>
</evidence>
<evidence type="ECO:0000313" key="2">
    <source>
        <dbReference type="Proteomes" id="UP000464658"/>
    </source>
</evidence>
<dbReference type="Proteomes" id="UP000464658">
    <property type="component" value="Chromosome"/>
</dbReference>
<organism evidence="1 2">
    <name type="scientific">Bacillus safensis</name>
    <dbReference type="NCBI Taxonomy" id="561879"/>
    <lineage>
        <taxon>Bacteria</taxon>
        <taxon>Bacillati</taxon>
        <taxon>Bacillota</taxon>
        <taxon>Bacilli</taxon>
        <taxon>Bacillales</taxon>
        <taxon>Bacillaceae</taxon>
        <taxon>Bacillus</taxon>
    </lineage>
</organism>
<reference evidence="1 2" key="1">
    <citation type="submission" date="2019-12" db="EMBL/GenBank/DDBJ databases">
        <title>Full genome sequence of a Bacillus safensis strain isolated from commercially available natto in Indonesia.</title>
        <authorList>
            <person name="Yoshida M."/>
            <person name="Uomi M."/>
            <person name="Waturangi D."/>
            <person name="Ekaputri J.J."/>
            <person name="Setiamarga D.H.E."/>
        </authorList>
    </citation>
    <scope>NUCLEOTIDE SEQUENCE [LARGE SCALE GENOMIC DNA]</scope>
    <source>
        <strain evidence="1 2">IDN1</strain>
    </source>
</reference>
<sequence>MGFFKKVECHSSEPKWFAFFFVENINSCIRNELNITKNQKKKLLIKSQSFYNKKNMKALKI</sequence>
<proteinExistence type="predicted"/>
<accession>A0A5S9MGL2</accession>
<dbReference type="AlphaFoldDB" id="A0A5S9MGL2"/>
<name>A0A5S9MGL2_BACIA</name>